<reference evidence="3" key="1">
    <citation type="submission" date="2024-07" db="EMBL/GenBank/DDBJ databases">
        <title>Two chromosome-level genome assemblies of Korean endemic species Abeliophyllum distichum and Forsythia ovata (Oleaceae).</title>
        <authorList>
            <person name="Jang H."/>
        </authorList>
    </citation>
    <scope>NUCLEOTIDE SEQUENCE [LARGE SCALE GENOMIC DNA]</scope>
</reference>
<dbReference type="AlphaFoldDB" id="A0ABD1Q838"/>
<evidence type="ECO:0000313" key="2">
    <source>
        <dbReference type="EMBL" id="KAL2481366.1"/>
    </source>
</evidence>
<accession>A0ABD1Q838</accession>
<dbReference type="EMBL" id="JBFOLK010000012">
    <property type="protein sequence ID" value="KAL2472368.1"/>
    <property type="molecule type" value="Genomic_DNA"/>
</dbReference>
<proteinExistence type="predicted"/>
<name>A0ABD1Q838_9LAMI</name>
<organism evidence="1 3">
    <name type="scientific">Abeliophyllum distichum</name>
    <dbReference type="NCBI Taxonomy" id="126358"/>
    <lineage>
        <taxon>Eukaryota</taxon>
        <taxon>Viridiplantae</taxon>
        <taxon>Streptophyta</taxon>
        <taxon>Embryophyta</taxon>
        <taxon>Tracheophyta</taxon>
        <taxon>Spermatophyta</taxon>
        <taxon>Magnoliopsida</taxon>
        <taxon>eudicotyledons</taxon>
        <taxon>Gunneridae</taxon>
        <taxon>Pentapetalae</taxon>
        <taxon>asterids</taxon>
        <taxon>lamiids</taxon>
        <taxon>Lamiales</taxon>
        <taxon>Oleaceae</taxon>
        <taxon>Forsythieae</taxon>
        <taxon>Abeliophyllum</taxon>
    </lineage>
</organism>
<gene>
    <name evidence="2" type="ORF">Adt_34332</name>
    <name evidence="1" type="ORF">Adt_40504</name>
</gene>
<keyword evidence="3" id="KW-1185">Reference proteome</keyword>
<protein>
    <submittedName>
        <fullName evidence="1">C2H2-type domain-containing protein</fullName>
    </submittedName>
</protein>
<dbReference type="Proteomes" id="UP001604336">
    <property type="component" value="Unassembled WGS sequence"/>
</dbReference>
<evidence type="ECO:0000313" key="1">
    <source>
        <dbReference type="EMBL" id="KAL2472368.1"/>
    </source>
</evidence>
<dbReference type="EMBL" id="JBFOLK010000010">
    <property type="protein sequence ID" value="KAL2481366.1"/>
    <property type="molecule type" value="Genomic_DNA"/>
</dbReference>
<comment type="caution">
    <text evidence="1">The sequence shown here is derived from an EMBL/GenBank/DDBJ whole genome shotgun (WGS) entry which is preliminary data.</text>
</comment>
<sequence>MHQKKDSHRGASSENVTCSNVPYTACFLEAITSSFICYCRRGHSSSSELDGLVKSLPVVEDLPGMSQHHCLHCDWHPVNVAARDEHSRLKSIRGDLCSDMTFSNSIQNTRRCIDL</sequence>
<evidence type="ECO:0000313" key="3">
    <source>
        <dbReference type="Proteomes" id="UP001604336"/>
    </source>
</evidence>
<reference evidence="1" key="2">
    <citation type="submission" date="2024-07" db="EMBL/GenBank/DDBJ databases">
        <title>Two chromosome-level genome assemblies of Korean endemic species Abeliophyllum distichum and Forsythia ovata (Oleaceae).</title>
        <authorList>
            <person name="Mun J.H."/>
        </authorList>
    </citation>
    <scope>NUCLEOTIDE SEQUENCE</scope>
    <source>
        <strain evidence="1">KNKB198505000391</strain>
        <tissue evidence="1">Leaf</tissue>
    </source>
</reference>